<name>A0A0F9R6P6_9ZZZZ</name>
<organism evidence="1">
    <name type="scientific">marine sediment metagenome</name>
    <dbReference type="NCBI Taxonomy" id="412755"/>
    <lineage>
        <taxon>unclassified sequences</taxon>
        <taxon>metagenomes</taxon>
        <taxon>ecological metagenomes</taxon>
    </lineage>
</organism>
<evidence type="ECO:0000313" key="1">
    <source>
        <dbReference type="EMBL" id="KKN44967.1"/>
    </source>
</evidence>
<gene>
    <name evidence="1" type="ORF">LCGC14_0687880</name>
</gene>
<proteinExistence type="predicted"/>
<protein>
    <submittedName>
        <fullName evidence="1">Uncharacterized protein</fullName>
    </submittedName>
</protein>
<dbReference type="EMBL" id="LAZR01001418">
    <property type="protein sequence ID" value="KKN44967.1"/>
    <property type="molecule type" value="Genomic_DNA"/>
</dbReference>
<dbReference type="AlphaFoldDB" id="A0A0F9R6P6"/>
<sequence>MAQDFTPERDASLGLVFRLNFLWAQTDYASLEGNYDKWNNILDRIYCNLLYKEEIEVEEEGGKIIKVKLSTKDVRVYAFLSKNIHIAKRNFMKANKKNKGITRSRWYHSIQKKDIWLRKLMQTLKLYLKENIRTPGSAMFGGFGRRGN</sequence>
<reference evidence="1" key="1">
    <citation type="journal article" date="2015" name="Nature">
        <title>Complex archaea that bridge the gap between prokaryotes and eukaryotes.</title>
        <authorList>
            <person name="Spang A."/>
            <person name="Saw J.H."/>
            <person name="Jorgensen S.L."/>
            <person name="Zaremba-Niedzwiedzka K."/>
            <person name="Martijn J."/>
            <person name="Lind A.E."/>
            <person name="van Eijk R."/>
            <person name="Schleper C."/>
            <person name="Guy L."/>
            <person name="Ettema T.J."/>
        </authorList>
    </citation>
    <scope>NUCLEOTIDE SEQUENCE</scope>
</reference>
<comment type="caution">
    <text evidence="1">The sequence shown here is derived from an EMBL/GenBank/DDBJ whole genome shotgun (WGS) entry which is preliminary data.</text>
</comment>
<accession>A0A0F9R6P6</accession>